<evidence type="ECO:0000313" key="3">
    <source>
        <dbReference type="Proteomes" id="UP000639274"/>
    </source>
</evidence>
<dbReference type="EMBL" id="CP071518">
    <property type="protein sequence ID" value="QSX78291.1"/>
    <property type="molecule type" value="Genomic_DNA"/>
</dbReference>
<accession>A0A974XYT9</accession>
<dbReference type="Proteomes" id="UP000639274">
    <property type="component" value="Chromosome"/>
</dbReference>
<feature type="chain" id="PRO_5037156823" evidence="1">
    <location>
        <begin position="37"/>
        <end position="354"/>
    </location>
</feature>
<evidence type="ECO:0000313" key="2">
    <source>
        <dbReference type="EMBL" id="QSX78291.1"/>
    </source>
</evidence>
<dbReference type="KEGG" id="lsf:I8J32_016775"/>
<organism evidence="2 3">
    <name type="scientific">Agrilutibacter solisilvae</name>
    <dbReference type="NCBI Taxonomy" id="2763317"/>
    <lineage>
        <taxon>Bacteria</taxon>
        <taxon>Pseudomonadati</taxon>
        <taxon>Pseudomonadota</taxon>
        <taxon>Gammaproteobacteria</taxon>
        <taxon>Lysobacterales</taxon>
        <taxon>Lysobacteraceae</taxon>
        <taxon>Agrilutibacter</taxon>
    </lineage>
</organism>
<keyword evidence="1" id="KW-0732">Signal</keyword>
<reference evidence="2 3" key="1">
    <citation type="submission" date="2021-03" db="EMBL/GenBank/DDBJ databases">
        <title>Lysobacter sp. nov. isolated from soil of gangwondo yeongwol, south Korea.</title>
        <authorList>
            <person name="Kim K.R."/>
            <person name="Kim K.H."/>
            <person name="Jeon C.O."/>
        </authorList>
    </citation>
    <scope>NUCLEOTIDE SEQUENCE [LARGE SCALE GENOMIC DNA]</scope>
    <source>
        <strain evidence="2 3">R19</strain>
    </source>
</reference>
<feature type="signal peptide" evidence="1">
    <location>
        <begin position="1"/>
        <end position="36"/>
    </location>
</feature>
<evidence type="ECO:0000256" key="1">
    <source>
        <dbReference type="SAM" id="SignalP"/>
    </source>
</evidence>
<dbReference type="InterPro" id="IPR002816">
    <property type="entry name" value="TraB/PrgY/GumN_fam"/>
</dbReference>
<dbReference type="Pfam" id="PF01963">
    <property type="entry name" value="TraB_PrgY_gumN"/>
    <property type="match status" value="1"/>
</dbReference>
<gene>
    <name evidence="2" type="ORF">I8J32_016775</name>
</gene>
<protein>
    <submittedName>
        <fullName evidence="2">TraB/GumN family protein</fullName>
    </submittedName>
</protein>
<dbReference type="AlphaFoldDB" id="A0A974XYT9"/>
<sequence>MQSNSRVTGQLPAVRVRPAVAVLALALVAPCVGVQAQDTSAVAAPVSSSVPIRDAEPVIVSGALPGRGMWKVSKGEHTMYVLGTLSPLPRDMEWTSRDVVRVLEEADEVMTGYGVRVDADVGFFGKLAMLPNVLGARKNPDDRLLKDVVSPADYARWLVLKQRYIGRDSGVEKYRPVFAAAELYQEAIEDRGMSTSSVIDPVLNEAVKRRKIKVTAPRLTIKVPDPKRALKSFRDEQLGDRACFSKTLDNLEADLDRMADRANAWSVGDVEALRLVPQGDQYEACMDALTGAQALRKYGPADLEGAMRSVWLEAAEKALAGNQVTLATLPMRELLKPGNYLETLQAKGYTVEAP</sequence>
<dbReference type="CDD" id="cd14788">
    <property type="entry name" value="GumN"/>
    <property type="match status" value="1"/>
</dbReference>
<dbReference type="RefSeq" id="WP_207526688.1">
    <property type="nucleotide sequence ID" value="NZ_CP071518.1"/>
</dbReference>
<keyword evidence="3" id="KW-1185">Reference proteome</keyword>
<name>A0A974XYT9_9GAMM</name>
<proteinExistence type="predicted"/>